<name>A0A6G1SEP9_9ACAR</name>
<evidence type="ECO:0000256" key="2">
    <source>
        <dbReference type="ARBA" id="ARBA00022540"/>
    </source>
</evidence>
<evidence type="ECO:0000256" key="5">
    <source>
        <dbReference type="HAMAP-Rule" id="MF_03010"/>
    </source>
</evidence>
<dbReference type="SUPFAM" id="SSF48371">
    <property type="entry name" value="ARM repeat"/>
    <property type="match status" value="1"/>
</dbReference>
<dbReference type="InterPro" id="IPR036388">
    <property type="entry name" value="WH-like_DNA-bd_sf"/>
</dbReference>
<dbReference type="FunFam" id="1.10.10.10:FF:000212">
    <property type="entry name" value="Eukaryotic translation initiation factor 3 subunit K"/>
    <property type="match status" value="1"/>
</dbReference>
<evidence type="ECO:0000256" key="3">
    <source>
        <dbReference type="ARBA" id="ARBA00022917"/>
    </source>
</evidence>
<evidence type="ECO:0000256" key="1">
    <source>
        <dbReference type="ARBA" id="ARBA00022490"/>
    </source>
</evidence>
<evidence type="ECO:0000256" key="4">
    <source>
        <dbReference type="ARBA" id="ARBA00057041"/>
    </source>
</evidence>
<reference evidence="7" key="1">
    <citation type="submission" date="2018-10" db="EMBL/GenBank/DDBJ databases">
        <title>Transcriptome assembly of Aceria tosichella (Wheat curl mite) Type 2.</title>
        <authorList>
            <person name="Scully E.D."/>
            <person name="Geib S.M."/>
            <person name="Palmer N.A."/>
            <person name="Gupta A.K."/>
            <person name="Sarath G."/>
            <person name="Tatineni S."/>
        </authorList>
    </citation>
    <scope>NUCLEOTIDE SEQUENCE</scope>
    <source>
        <strain evidence="7">LincolnNE</strain>
    </source>
</reference>
<keyword evidence="3 5" id="KW-0648">Protein biosynthesis</keyword>
<dbReference type="GO" id="GO:0043022">
    <property type="term" value="F:ribosome binding"/>
    <property type="evidence" value="ECO:0007669"/>
    <property type="project" value="InterPro"/>
</dbReference>
<dbReference type="EMBL" id="GGYP01004184">
    <property type="protein sequence ID" value="MDE48955.1"/>
    <property type="molecule type" value="Transcribed_RNA"/>
</dbReference>
<keyword evidence="2 5" id="KW-0396">Initiation factor</keyword>
<comment type="subunit">
    <text evidence="5">Component of the eukaryotic translation initiation factor 3 (eIF-3) complex.</text>
</comment>
<comment type="function">
    <text evidence="4">Component of the eukaryotic translation initiation factor 3 (eIF-3) complex, which is required for several steps in the initiation of protein synthesis. The eIF-3 complex associates with the 40S ribosome and facilitates the recruitment of eIF-1, eIF-1A, eIF-2:GTP:methionyl-tRNAi and eIF-5 to form the 43S pre-initiation complex (43S PIC). The eIF-3 complex stimulates mRNA recruitment to the 43S PIC and scanning of the mRNA for AUG recognition. The eIF-3 complex is also required for disassembly and recycling of post-termination ribosomal complexes and subsequently prevents premature joining of the 40S and 60S ribosomal subunits prior to initiation. The eIF-3 complex specifically targets and initiates translation of a subset of mRNAs involved in cell proliferation, including cell cycling, differentiation and apoptosis, and uses different modes of RNA stem-loop binding to exert either translational activation or repression.</text>
</comment>
<comment type="similarity">
    <text evidence="5">Belongs to the eIF-3 subunit K family.</text>
</comment>
<dbReference type="GO" id="GO:0003723">
    <property type="term" value="F:RNA binding"/>
    <property type="evidence" value="ECO:0007669"/>
    <property type="project" value="UniProtKB-UniRule"/>
</dbReference>
<dbReference type="InterPro" id="IPR036390">
    <property type="entry name" value="WH_DNA-bd_sf"/>
</dbReference>
<dbReference type="InterPro" id="IPR033464">
    <property type="entry name" value="CSN8_PSD8_EIF3K"/>
</dbReference>
<dbReference type="FunFam" id="1.25.40.250:FF:000001">
    <property type="entry name" value="Eukaryotic translation initiation factor 3 subunit K"/>
    <property type="match status" value="1"/>
</dbReference>
<evidence type="ECO:0000259" key="6">
    <source>
        <dbReference type="PROSITE" id="PS50250"/>
    </source>
</evidence>
<keyword evidence="1 5" id="KW-0963">Cytoplasm</keyword>
<dbReference type="Pfam" id="PF10075">
    <property type="entry name" value="CSN8_PSD8_EIF3K"/>
    <property type="match status" value="1"/>
</dbReference>
<dbReference type="AlphaFoldDB" id="A0A6G1SEP9"/>
<evidence type="ECO:0000313" key="7">
    <source>
        <dbReference type="EMBL" id="MDE48955.1"/>
    </source>
</evidence>
<comment type="subcellular location">
    <subcellularLocation>
        <location evidence="5">Cytoplasm</location>
    </subcellularLocation>
</comment>
<dbReference type="GO" id="GO:0006446">
    <property type="term" value="P:regulation of translational initiation"/>
    <property type="evidence" value="ECO:0007669"/>
    <property type="project" value="InterPro"/>
</dbReference>
<dbReference type="GO" id="GO:0033290">
    <property type="term" value="C:eukaryotic 48S preinitiation complex"/>
    <property type="evidence" value="ECO:0007669"/>
    <property type="project" value="UniProtKB-UniRule"/>
</dbReference>
<dbReference type="GO" id="GO:0001732">
    <property type="term" value="P:formation of cytoplasmic translation initiation complex"/>
    <property type="evidence" value="ECO:0007669"/>
    <property type="project" value="UniProtKB-UniRule"/>
</dbReference>
<feature type="domain" description="PCI" evidence="6">
    <location>
        <begin position="40"/>
        <end position="203"/>
    </location>
</feature>
<proteinExistence type="inferred from homology"/>
<comment type="function">
    <text evidence="5">Component of the eukaryotic translation initiation factor 3 (eIF-3) complex, which is involved in protein synthesis of a specialized repertoire of mRNAs and, together with other initiation factors, stimulates binding of mRNA and methionyl-tRNAi to the 40S ribosome. The eIF-3 complex specifically targets and initiates translation of a subset of mRNAs involved in cell proliferation.</text>
</comment>
<dbReference type="Gene3D" id="1.10.10.10">
    <property type="entry name" value="Winged helix-like DNA-binding domain superfamily/Winged helix DNA-binding domain"/>
    <property type="match status" value="1"/>
</dbReference>
<organism evidence="7">
    <name type="scientific">Aceria tosichella</name>
    <name type="common">wheat curl mite</name>
    <dbReference type="NCBI Taxonomy" id="561515"/>
    <lineage>
        <taxon>Eukaryota</taxon>
        <taxon>Metazoa</taxon>
        <taxon>Ecdysozoa</taxon>
        <taxon>Arthropoda</taxon>
        <taxon>Chelicerata</taxon>
        <taxon>Arachnida</taxon>
        <taxon>Acari</taxon>
        <taxon>Acariformes</taxon>
        <taxon>Trombidiformes</taxon>
        <taxon>Prostigmata</taxon>
        <taxon>Eupodina</taxon>
        <taxon>Eriophyoidea</taxon>
        <taxon>Eriophyidae</taxon>
        <taxon>Eriophyinae</taxon>
        <taxon>Aceriini</taxon>
        <taxon>Aceria</taxon>
    </lineage>
</organism>
<accession>A0A6G1SEP9</accession>
<dbReference type="InterPro" id="IPR016024">
    <property type="entry name" value="ARM-type_fold"/>
</dbReference>
<dbReference type="InterPro" id="IPR016020">
    <property type="entry name" value="Transl_init_fac_sub12_N_euk"/>
</dbReference>
<dbReference type="PROSITE" id="PS50250">
    <property type="entry name" value="PCI"/>
    <property type="match status" value="1"/>
</dbReference>
<dbReference type="InterPro" id="IPR000717">
    <property type="entry name" value="PCI_dom"/>
</dbReference>
<dbReference type="PANTHER" id="PTHR13022:SF0">
    <property type="entry name" value="EUKARYOTIC TRANSLATION INITIATION FACTOR 3 SUBUNIT K"/>
    <property type="match status" value="1"/>
</dbReference>
<dbReference type="GO" id="GO:0016282">
    <property type="term" value="C:eukaryotic 43S preinitiation complex"/>
    <property type="evidence" value="ECO:0007669"/>
    <property type="project" value="UniProtKB-UniRule"/>
</dbReference>
<dbReference type="SUPFAM" id="SSF46785">
    <property type="entry name" value="Winged helix' DNA-binding domain"/>
    <property type="match status" value="1"/>
</dbReference>
<dbReference type="HAMAP" id="MF_03010">
    <property type="entry name" value="eIF3k"/>
    <property type="match status" value="1"/>
</dbReference>
<gene>
    <name evidence="7" type="primary">Eif3k</name>
    <name evidence="7" type="ORF">g.1213</name>
</gene>
<dbReference type="GO" id="GO:0005852">
    <property type="term" value="C:eukaryotic translation initiation factor 3 complex"/>
    <property type="evidence" value="ECO:0007669"/>
    <property type="project" value="UniProtKB-UniRule"/>
</dbReference>
<dbReference type="Gene3D" id="1.25.40.250">
    <property type="entry name" value="ARM repeat, domain 1"/>
    <property type="match status" value="1"/>
</dbReference>
<sequence length="217" mass="25231">MADLTKEDIANKLKGIERYNPLHIDILTEYLDAQCKKNEYDLGANQAILKLYQFNPTLFRSEIVEKILLKALTNLPHPDFILCELLIDSSKLGQGNIQDIIEMHKRLELCQFKAFWTELATQGDLYTEIEGFEDSIRNFICHIVGITYQNIRSSLLKDILGYQNKEDEFKSLLKKRDWKLSEDGFVLVTNQEDKIKTINITEKIELEQVANILATYR</sequence>
<dbReference type="GO" id="GO:0003743">
    <property type="term" value="F:translation initiation factor activity"/>
    <property type="evidence" value="ECO:0007669"/>
    <property type="project" value="UniProtKB-UniRule"/>
</dbReference>
<protein>
    <recommendedName>
        <fullName evidence="5">Eukaryotic translation initiation factor 3 subunit K</fullName>
        <shortName evidence="5">eIF3k</shortName>
    </recommendedName>
    <alternativeName>
        <fullName evidence="5">eIF-3 p25</fullName>
    </alternativeName>
</protein>
<dbReference type="PANTHER" id="PTHR13022">
    <property type="entry name" value="EUKARYOTIC TRANSLATION INITIATION FACTOR 3 SUBUNIT 11"/>
    <property type="match status" value="1"/>
</dbReference>
<dbReference type="InterPro" id="IPR009374">
    <property type="entry name" value="eIF3k"/>
</dbReference>